<dbReference type="Proteomes" id="UP000076871">
    <property type="component" value="Unassembled WGS sequence"/>
</dbReference>
<name>A0A165E473_9APHY</name>
<evidence type="ECO:0008006" key="4">
    <source>
        <dbReference type="Google" id="ProtNLM"/>
    </source>
</evidence>
<reference evidence="2 3" key="1">
    <citation type="journal article" date="2016" name="Mol. Biol. Evol.">
        <title>Comparative Genomics of Early-Diverging Mushroom-Forming Fungi Provides Insights into the Origins of Lignocellulose Decay Capabilities.</title>
        <authorList>
            <person name="Nagy L.G."/>
            <person name="Riley R."/>
            <person name="Tritt A."/>
            <person name="Adam C."/>
            <person name="Daum C."/>
            <person name="Floudas D."/>
            <person name="Sun H."/>
            <person name="Yadav J.S."/>
            <person name="Pangilinan J."/>
            <person name="Larsson K.H."/>
            <person name="Matsuura K."/>
            <person name="Barry K."/>
            <person name="Labutti K."/>
            <person name="Kuo R."/>
            <person name="Ohm R.A."/>
            <person name="Bhattacharya S.S."/>
            <person name="Shirouzu T."/>
            <person name="Yoshinaga Y."/>
            <person name="Martin F.M."/>
            <person name="Grigoriev I.V."/>
            <person name="Hibbett D.S."/>
        </authorList>
    </citation>
    <scope>NUCLEOTIDE SEQUENCE [LARGE SCALE GENOMIC DNA]</scope>
    <source>
        <strain evidence="2 3">93-53</strain>
    </source>
</reference>
<evidence type="ECO:0000313" key="3">
    <source>
        <dbReference type="Proteomes" id="UP000076871"/>
    </source>
</evidence>
<sequence>MHNVLRSSSVYSVLALIGLVAGSCSSPYSLSLCCISLGPYSDNAYVWENECGFDSSDESILVAAGCEVSATDCSENMYEACCVEYMPGCPSYDGAVGYNCTGSLVE</sequence>
<dbReference type="OrthoDB" id="2783307at2759"/>
<evidence type="ECO:0000313" key="2">
    <source>
        <dbReference type="EMBL" id="KZT06214.1"/>
    </source>
</evidence>
<evidence type="ECO:0000256" key="1">
    <source>
        <dbReference type="SAM" id="SignalP"/>
    </source>
</evidence>
<organism evidence="2 3">
    <name type="scientific">Laetiporus sulphureus 93-53</name>
    <dbReference type="NCBI Taxonomy" id="1314785"/>
    <lineage>
        <taxon>Eukaryota</taxon>
        <taxon>Fungi</taxon>
        <taxon>Dikarya</taxon>
        <taxon>Basidiomycota</taxon>
        <taxon>Agaricomycotina</taxon>
        <taxon>Agaricomycetes</taxon>
        <taxon>Polyporales</taxon>
        <taxon>Laetiporus</taxon>
    </lineage>
</organism>
<gene>
    <name evidence="2" type="ORF">LAESUDRAFT_726029</name>
</gene>
<protein>
    <recommendedName>
        <fullName evidence="4">Hydrophobin</fullName>
    </recommendedName>
</protein>
<dbReference type="RefSeq" id="XP_040763954.1">
    <property type="nucleotide sequence ID" value="XM_040908942.1"/>
</dbReference>
<keyword evidence="3" id="KW-1185">Reference proteome</keyword>
<dbReference type="PROSITE" id="PS51257">
    <property type="entry name" value="PROKAR_LIPOPROTEIN"/>
    <property type="match status" value="1"/>
</dbReference>
<dbReference type="AlphaFoldDB" id="A0A165E473"/>
<proteinExistence type="predicted"/>
<keyword evidence="1" id="KW-0732">Signal</keyword>
<feature type="chain" id="PRO_5007856968" description="Hydrophobin" evidence="1">
    <location>
        <begin position="26"/>
        <end position="106"/>
    </location>
</feature>
<dbReference type="EMBL" id="KV427625">
    <property type="protein sequence ID" value="KZT06214.1"/>
    <property type="molecule type" value="Genomic_DNA"/>
</dbReference>
<feature type="signal peptide" evidence="1">
    <location>
        <begin position="1"/>
        <end position="25"/>
    </location>
</feature>
<dbReference type="GeneID" id="63825971"/>
<dbReference type="InParanoid" id="A0A165E473"/>
<accession>A0A165E473</accession>